<evidence type="ECO:0000256" key="5">
    <source>
        <dbReference type="ARBA" id="ARBA00023015"/>
    </source>
</evidence>
<dbReference type="PROSITE" id="PS50808">
    <property type="entry name" value="ZF_BED"/>
    <property type="match status" value="1"/>
</dbReference>
<dbReference type="InterPro" id="IPR003656">
    <property type="entry name" value="Znf_BED"/>
</dbReference>
<evidence type="ECO:0000256" key="7">
    <source>
        <dbReference type="ARBA" id="ARBA00023242"/>
    </source>
</evidence>
<feature type="compositionally biased region" description="Basic and acidic residues" evidence="9">
    <location>
        <begin position="1"/>
        <end position="13"/>
    </location>
</feature>
<organism evidence="11 12">
    <name type="scientific">Rhizophagus irregularis</name>
    <dbReference type="NCBI Taxonomy" id="588596"/>
    <lineage>
        <taxon>Eukaryota</taxon>
        <taxon>Fungi</taxon>
        <taxon>Fungi incertae sedis</taxon>
        <taxon>Mucoromycota</taxon>
        <taxon>Glomeromycotina</taxon>
        <taxon>Glomeromycetes</taxon>
        <taxon>Glomerales</taxon>
        <taxon>Glomeraceae</taxon>
        <taxon>Rhizophagus</taxon>
    </lineage>
</organism>
<evidence type="ECO:0000256" key="6">
    <source>
        <dbReference type="ARBA" id="ARBA00023163"/>
    </source>
</evidence>
<feature type="region of interest" description="Disordered" evidence="9">
    <location>
        <begin position="1"/>
        <end position="28"/>
    </location>
</feature>
<keyword evidence="4" id="KW-0862">Zinc</keyword>
<evidence type="ECO:0000259" key="10">
    <source>
        <dbReference type="PROSITE" id="PS50808"/>
    </source>
</evidence>
<dbReference type="PANTHER" id="PTHR46481:SF10">
    <property type="entry name" value="ZINC FINGER BED DOMAIN-CONTAINING PROTEIN 39"/>
    <property type="match status" value="1"/>
</dbReference>
<feature type="domain" description="BED-type" evidence="10">
    <location>
        <begin position="135"/>
        <end position="191"/>
    </location>
</feature>
<keyword evidence="7" id="KW-0539">Nucleus</keyword>
<dbReference type="AlphaFoldDB" id="A0A915ZF57"/>
<evidence type="ECO:0000256" key="2">
    <source>
        <dbReference type="ARBA" id="ARBA00022723"/>
    </source>
</evidence>
<evidence type="ECO:0000256" key="4">
    <source>
        <dbReference type="ARBA" id="ARBA00022833"/>
    </source>
</evidence>
<dbReference type="OrthoDB" id="1607513at2759"/>
<dbReference type="PANTHER" id="PTHR46481">
    <property type="entry name" value="ZINC FINGER BED DOMAIN-CONTAINING PROTEIN 4"/>
    <property type="match status" value="1"/>
</dbReference>
<dbReference type="Pfam" id="PF02892">
    <property type="entry name" value="zf-BED"/>
    <property type="match status" value="1"/>
</dbReference>
<evidence type="ECO:0000256" key="1">
    <source>
        <dbReference type="ARBA" id="ARBA00004123"/>
    </source>
</evidence>
<feature type="compositionally biased region" description="Basic residues" evidence="9">
    <location>
        <begin position="16"/>
        <end position="25"/>
    </location>
</feature>
<dbReference type="GO" id="GO:0003677">
    <property type="term" value="F:DNA binding"/>
    <property type="evidence" value="ECO:0007669"/>
    <property type="project" value="InterPro"/>
</dbReference>
<dbReference type="InterPro" id="IPR052035">
    <property type="entry name" value="ZnF_BED_domain_contain"/>
</dbReference>
<comment type="caution">
    <text evidence="11">The sequence shown here is derived from an EMBL/GenBank/DDBJ whole genome shotgun (WGS) entry which is preliminary data.</text>
</comment>
<dbReference type="GO" id="GO:0008270">
    <property type="term" value="F:zinc ion binding"/>
    <property type="evidence" value="ECO:0007669"/>
    <property type="project" value="UniProtKB-KW"/>
</dbReference>
<dbReference type="EMBL" id="CAGKOT010000033">
    <property type="protein sequence ID" value="CAB5374550.1"/>
    <property type="molecule type" value="Genomic_DNA"/>
</dbReference>
<keyword evidence="2" id="KW-0479">Metal-binding</keyword>
<evidence type="ECO:0000313" key="11">
    <source>
        <dbReference type="EMBL" id="CAB5374550.1"/>
    </source>
</evidence>
<dbReference type="GO" id="GO:0005634">
    <property type="term" value="C:nucleus"/>
    <property type="evidence" value="ECO:0007669"/>
    <property type="project" value="UniProtKB-SubCell"/>
</dbReference>
<name>A0A915ZF57_9GLOM</name>
<comment type="subcellular location">
    <subcellularLocation>
        <location evidence="1">Nucleus</location>
    </subcellularLocation>
</comment>
<keyword evidence="3 8" id="KW-0863">Zinc-finger</keyword>
<accession>A0A915ZF57</accession>
<evidence type="ECO:0000256" key="3">
    <source>
        <dbReference type="ARBA" id="ARBA00022771"/>
    </source>
</evidence>
<dbReference type="VEuPathDB" id="FungiDB:RhiirFUN_010709"/>
<keyword evidence="5" id="KW-0805">Transcription regulation</keyword>
<gene>
    <name evidence="11" type="ORF">CHRIB12_LOCUS14499</name>
</gene>
<evidence type="ECO:0000256" key="8">
    <source>
        <dbReference type="PROSITE-ProRule" id="PRU00027"/>
    </source>
</evidence>
<reference evidence="11" key="1">
    <citation type="submission" date="2020-05" db="EMBL/GenBank/DDBJ databases">
        <authorList>
            <person name="Rincon C."/>
            <person name="Sanders R I."/>
            <person name="Robbins C."/>
            <person name="Chaturvedi A."/>
        </authorList>
    </citation>
    <scope>NUCLEOTIDE SEQUENCE</scope>
    <source>
        <strain evidence="11">CHB12</strain>
    </source>
</reference>
<dbReference type="Proteomes" id="UP000684084">
    <property type="component" value="Unassembled WGS sequence"/>
</dbReference>
<sequence>MFKEKRKNNKEFKNNNIHKSKRSRKEKMLFDQEEDEVLFQEDEILLQEEILSEKDINEVPHINEEESCINEEELRINEEEPHINEEEPHINEEEPHINEEELRINEELRRNEEEQNIQDENKADESVLSTLDENKKGSNVWNHFDKFKDEKGVIWAKCRYCSGGKYNMGKGSSTGNLNRHLKLHPNKIDPPTMKQVELMNNFLREDNQRLIFTNEIFREKLATWIAADDLPFTTVESPEFGYLINICNPSARIPTADTVKNDILKIFKNYQTKIQNLLQNVPGKISFALDAWTSPNILGFLGITCHYIDANWKLRDILLDFVYLEGSHSGENLANAFLKCLEEKKIFTKTLGITTDNAANNNTFLKEFEKTCIKNHIEFHHKRNHVRCIAHVMNLAVQEILKYIKAGEPQDEDIILDDILNNTNLFTNKIIPKMLRRDGIQRT</sequence>
<protein>
    <recommendedName>
        <fullName evidence="10">BED-type domain-containing protein</fullName>
    </recommendedName>
</protein>
<evidence type="ECO:0000313" key="12">
    <source>
        <dbReference type="Proteomes" id="UP000684084"/>
    </source>
</evidence>
<dbReference type="SMART" id="SM00614">
    <property type="entry name" value="ZnF_BED"/>
    <property type="match status" value="1"/>
</dbReference>
<proteinExistence type="predicted"/>
<evidence type="ECO:0000256" key="9">
    <source>
        <dbReference type="SAM" id="MobiDB-lite"/>
    </source>
</evidence>
<keyword evidence="6" id="KW-0804">Transcription</keyword>